<keyword evidence="3" id="KW-1185">Reference proteome</keyword>
<feature type="transmembrane region" description="Helical" evidence="1">
    <location>
        <begin position="234"/>
        <end position="256"/>
    </location>
</feature>
<feature type="transmembrane region" description="Helical" evidence="1">
    <location>
        <begin position="173"/>
        <end position="196"/>
    </location>
</feature>
<dbReference type="RefSeq" id="WP_249915605.1">
    <property type="nucleotide sequence ID" value="NZ_JAMGBB010000001.1"/>
</dbReference>
<protein>
    <submittedName>
        <fullName evidence="2">Uncharacterized protein</fullName>
    </submittedName>
</protein>
<dbReference type="Proteomes" id="UP001165383">
    <property type="component" value="Unassembled WGS sequence"/>
</dbReference>
<evidence type="ECO:0000313" key="3">
    <source>
        <dbReference type="Proteomes" id="UP001165383"/>
    </source>
</evidence>
<feature type="transmembrane region" description="Helical" evidence="1">
    <location>
        <begin position="32"/>
        <end position="52"/>
    </location>
</feature>
<keyword evidence="1" id="KW-1133">Transmembrane helix</keyword>
<sequence length="275" mass="30492">MPYRNAPYYVLFVLAVIAVGFWPSYFAKWTEVPWQFHAHGVAATLWVAMVLFQSVAVHKDQLPLHRAVGKASLFLFPFLIAGFAGIIDVTAKGFVAANDPTRVMFGGSFLIGMAIAIAAYVTFYYRALKHRRKVWLHAGYMLVTPLFLFESPFSRILLNLELPGLTIRGPADFWLILASIEVSMALELLFILLVCWKYRNRALPFMVAAGFIVAQMITMLLLGDWAALKPFLTLIAAVPSLSVWLTGFVIGALTAWAGWNRGKQRPAVPVGAIAA</sequence>
<comment type="caution">
    <text evidence="2">The sequence shown here is derived from an EMBL/GenBank/DDBJ whole genome shotgun (WGS) entry which is preliminary data.</text>
</comment>
<keyword evidence="1" id="KW-0812">Transmembrane</keyword>
<proteinExistence type="predicted"/>
<feature type="transmembrane region" description="Helical" evidence="1">
    <location>
        <begin position="103"/>
        <end position="125"/>
    </location>
</feature>
<keyword evidence="1" id="KW-0472">Membrane</keyword>
<reference evidence="2" key="1">
    <citation type="submission" date="2022-05" db="EMBL/GenBank/DDBJ databases">
        <authorList>
            <person name="Jo J.-H."/>
            <person name="Im W.-T."/>
        </authorList>
    </citation>
    <scope>NUCLEOTIDE SEQUENCE</scope>
    <source>
        <strain evidence="2">RB56-2</strain>
    </source>
</reference>
<accession>A0ABT0S9Y1</accession>
<feature type="transmembrane region" description="Helical" evidence="1">
    <location>
        <begin position="134"/>
        <end position="153"/>
    </location>
</feature>
<evidence type="ECO:0000256" key="1">
    <source>
        <dbReference type="SAM" id="Phobius"/>
    </source>
</evidence>
<name>A0ABT0S9Y1_9SPHN</name>
<gene>
    <name evidence="2" type="ORF">LZ518_08680</name>
</gene>
<organism evidence="2 3">
    <name type="scientific">Sphingomonas brevis</name>
    <dbReference type="NCBI Taxonomy" id="2908206"/>
    <lineage>
        <taxon>Bacteria</taxon>
        <taxon>Pseudomonadati</taxon>
        <taxon>Pseudomonadota</taxon>
        <taxon>Alphaproteobacteria</taxon>
        <taxon>Sphingomonadales</taxon>
        <taxon>Sphingomonadaceae</taxon>
        <taxon>Sphingomonas</taxon>
    </lineage>
</organism>
<feature type="transmembrane region" description="Helical" evidence="1">
    <location>
        <begin position="7"/>
        <end position="26"/>
    </location>
</feature>
<feature type="transmembrane region" description="Helical" evidence="1">
    <location>
        <begin position="203"/>
        <end position="222"/>
    </location>
</feature>
<dbReference type="EMBL" id="JAMGBB010000001">
    <property type="protein sequence ID" value="MCL6741204.1"/>
    <property type="molecule type" value="Genomic_DNA"/>
</dbReference>
<evidence type="ECO:0000313" key="2">
    <source>
        <dbReference type="EMBL" id="MCL6741204.1"/>
    </source>
</evidence>
<feature type="transmembrane region" description="Helical" evidence="1">
    <location>
        <begin position="73"/>
        <end position="91"/>
    </location>
</feature>